<keyword evidence="2" id="KW-0408">Iron</keyword>
<dbReference type="EMBL" id="JAYMFF010000004">
    <property type="protein sequence ID" value="MEC4175473.1"/>
    <property type="molecule type" value="Genomic_DNA"/>
</dbReference>
<reference evidence="5 6" key="1">
    <citation type="submission" date="2024-01" db="EMBL/GenBank/DDBJ databases">
        <title>novel species in genus Adlercreutzia.</title>
        <authorList>
            <person name="Liu X."/>
        </authorList>
    </citation>
    <scope>NUCLEOTIDE SEQUENCE [LARGE SCALE GENOMIC DNA]</scope>
    <source>
        <strain evidence="5 6">R7</strain>
    </source>
</reference>
<dbReference type="InterPro" id="IPR017900">
    <property type="entry name" value="4Fe4S_Fe_S_CS"/>
</dbReference>
<feature type="domain" description="4Fe-4S ferredoxin-type" evidence="4">
    <location>
        <begin position="304"/>
        <end position="333"/>
    </location>
</feature>
<evidence type="ECO:0000313" key="5">
    <source>
        <dbReference type="EMBL" id="MEC4175473.1"/>
    </source>
</evidence>
<organism evidence="5 6">
    <name type="scientific">Adlercreutzia wanghongyangiae</name>
    <dbReference type="NCBI Taxonomy" id="3111451"/>
    <lineage>
        <taxon>Bacteria</taxon>
        <taxon>Bacillati</taxon>
        <taxon>Actinomycetota</taxon>
        <taxon>Coriobacteriia</taxon>
        <taxon>Eggerthellales</taxon>
        <taxon>Eggerthellaceae</taxon>
        <taxon>Adlercreutzia</taxon>
    </lineage>
</organism>
<dbReference type="PANTHER" id="PTHR40447">
    <property type="entry name" value="ANAEROBIC SULFITE REDUCTASE SUBUNIT A"/>
    <property type="match status" value="1"/>
</dbReference>
<dbReference type="InterPro" id="IPR017896">
    <property type="entry name" value="4Fe4S_Fe-S-bd"/>
</dbReference>
<dbReference type="Proteomes" id="UP001349994">
    <property type="component" value="Unassembled WGS sequence"/>
</dbReference>
<evidence type="ECO:0000259" key="4">
    <source>
        <dbReference type="PROSITE" id="PS51379"/>
    </source>
</evidence>
<dbReference type="Pfam" id="PF17179">
    <property type="entry name" value="Fer4_22"/>
    <property type="match status" value="1"/>
</dbReference>
<evidence type="ECO:0000256" key="1">
    <source>
        <dbReference type="ARBA" id="ARBA00022723"/>
    </source>
</evidence>
<gene>
    <name evidence="5" type="ORF">VIN30_03310</name>
</gene>
<dbReference type="PANTHER" id="PTHR40447:SF1">
    <property type="entry name" value="ANAEROBIC SULFITE REDUCTASE SUBUNIT A"/>
    <property type="match status" value="1"/>
</dbReference>
<evidence type="ECO:0000256" key="3">
    <source>
        <dbReference type="ARBA" id="ARBA00023014"/>
    </source>
</evidence>
<sequence length="345" mass="38320">MLYRVIDRDDLPSLVAAFMERYEVIAPVKRGEGHAFSAVADAADIVLDYPTTVASPKKYLLPAVETLFEFDAEGNAVTDYTDEVRPRVLFGVHACDINAIMNLNSVFDDARYPDPYYQAHRAATLIVGVGCMPQAHCFCNLMDAEEARPGYDLFLTDIGERYLVSIGSVVGANILEGACEVREATDEDRIAFRAVTRARQEAFNGDIPDIQEIPMLMDAFHEDAFWDELGGRCLSCNACANVCPTCYCFDIRDTLDPGGATGRRERVWDACTSPQFAMVAGGHNFRPTAAQRVRHRMYHKLNGFMAKYDRSLCVGCGRCATACKVDISPIEVLRFFERKGAEDAE</sequence>
<proteinExistence type="predicted"/>
<dbReference type="Gene3D" id="3.30.70.20">
    <property type="match status" value="1"/>
</dbReference>
<keyword evidence="3" id="KW-0411">Iron-sulfur</keyword>
<protein>
    <submittedName>
        <fullName evidence="5">4Fe-4S dicluster domain-containing protein</fullName>
    </submittedName>
</protein>
<evidence type="ECO:0000313" key="6">
    <source>
        <dbReference type="Proteomes" id="UP001349994"/>
    </source>
</evidence>
<comment type="caution">
    <text evidence="5">The sequence shown here is derived from an EMBL/GenBank/DDBJ whole genome shotgun (WGS) entry which is preliminary data.</text>
</comment>
<feature type="domain" description="4Fe-4S ferredoxin-type" evidence="4">
    <location>
        <begin position="222"/>
        <end position="254"/>
    </location>
</feature>
<accession>A0ABU6IGA5</accession>
<keyword evidence="6" id="KW-1185">Reference proteome</keyword>
<keyword evidence="1" id="KW-0479">Metal-binding</keyword>
<dbReference type="PROSITE" id="PS00198">
    <property type="entry name" value="4FE4S_FER_1"/>
    <property type="match status" value="1"/>
</dbReference>
<evidence type="ECO:0000256" key="2">
    <source>
        <dbReference type="ARBA" id="ARBA00023004"/>
    </source>
</evidence>
<name>A0ABU6IGA5_9ACTN</name>
<dbReference type="SUPFAM" id="SSF46548">
    <property type="entry name" value="alpha-helical ferredoxin"/>
    <property type="match status" value="1"/>
</dbReference>
<dbReference type="RefSeq" id="WP_338209269.1">
    <property type="nucleotide sequence ID" value="NZ_JAYMFF010000004.1"/>
</dbReference>
<dbReference type="PROSITE" id="PS51379">
    <property type="entry name" value="4FE4S_FER_2"/>
    <property type="match status" value="2"/>
</dbReference>